<reference evidence="1 2" key="1">
    <citation type="submission" date="2023-08" db="EMBL/GenBank/DDBJ databases">
        <title>Black Yeasts Isolated from many extreme environments.</title>
        <authorList>
            <person name="Coleine C."/>
            <person name="Stajich J.E."/>
            <person name="Selbmann L."/>
        </authorList>
    </citation>
    <scope>NUCLEOTIDE SEQUENCE [LARGE SCALE GENOMIC DNA]</scope>
    <source>
        <strain evidence="1 2">CCFEE 536</strain>
    </source>
</reference>
<evidence type="ECO:0000313" key="1">
    <source>
        <dbReference type="EMBL" id="KAK5257525.1"/>
    </source>
</evidence>
<comment type="caution">
    <text evidence="1">The sequence shown here is derived from an EMBL/GenBank/DDBJ whole genome shotgun (WGS) entry which is preliminary data.</text>
</comment>
<gene>
    <name evidence="1" type="ORF">LTR16_000395</name>
</gene>
<keyword evidence="2" id="KW-1185">Reference proteome</keyword>
<dbReference type="Proteomes" id="UP001357485">
    <property type="component" value="Unassembled WGS sequence"/>
</dbReference>
<evidence type="ECO:0000313" key="2">
    <source>
        <dbReference type="Proteomes" id="UP001357485"/>
    </source>
</evidence>
<sequence>MPRHARRSSYQQEESRISILGMNRNKELIYYTPNLNKDPAKSLADHLQDISRLAKSALIVVVQGDAPWLGTALEQAIPDYRDEIIKKMYEENGPIQLPWSPYAGGRARGTLQCCPGGRSSEGRGSWYWRHADEHYLATKVKFGE</sequence>
<proteinExistence type="predicted"/>
<name>A0ABR0M017_9PEZI</name>
<dbReference type="EMBL" id="JAVRRA010008215">
    <property type="protein sequence ID" value="KAK5257525.1"/>
    <property type="molecule type" value="Genomic_DNA"/>
</dbReference>
<organism evidence="1 2">
    <name type="scientific">Cryomyces antarcticus</name>
    <dbReference type="NCBI Taxonomy" id="329879"/>
    <lineage>
        <taxon>Eukaryota</taxon>
        <taxon>Fungi</taxon>
        <taxon>Dikarya</taxon>
        <taxon>Ascomycota</taxon>
        <taxon>Pezizomycotina</taxon>
        <taxon>Dothideomycetes</taxon>
        <taxon>Dothideomycetes incertae sedis</taxon>
        <taxon>Cryomyces</taxon>
    </lineage>
</organism>
<protein>
    <submittedName>
        <fullName evidence="1">Uncharacterized protein</fullName>
    </submittedName>
</protein>
<accession>A0ABR0M017</accession>